<dbReference type="PANTHER" id="PTHR33788">
    <property type="entry name" value="OS07G0114300 PROTEIN"/>
    <property type="match status" value="1"/>
</dbReference>
<dbReference type="PANTHER" id="PTHR33788:SF1">
    <property type="entry name" value="ZINC-BINDING PROTEIN"/>
    <property type="match status" value="1"/>
</dbReference>
<evidence type="ECO:0000313" key="3">
    <source>
        <dbReference type="EMBL" id="CAE0802926.1"/>
    </source>
</evidence>
<dbReference type="InterPro" id="IPR039713">
    <property type="entry name" value="At2g23090-like"/>
</dbReference>
<feature type="compositionally biased region" description="Basic and acidic residues" evidence="1">
    <location>
        <begin position="11"/>
        <end position="22"/>
    </location>
</feature>
<dbReference type="AlphaFoldDB" id="A0A7S4CPR2"/>
<name>A0A7S4CPR2_9EUGL</name>
<feature type="domain" description="At2g23090-like zinc-binding" evidence="2">
    <location>
        <begin position="46"/>
        <end position="83"/>
    </location>
</feature>
<feature type="region of interest" description="Disordered" evidence="1">
    <location>
        <begin position="1"/>
        <end position="39"/>
    </location>
</feature>
<organism evidence="3">
    <name type="scientific">Eutreptiella gymnastica</name>
    <dbReference type="NCBI Taxonomy" id="73025"/>
    <lineage>
        <taxon>Eukaryota</taxon>
        <taxon>Discoba</taxon>
        <taxon>Euglenozoa</taxon>
        <taxon>Euglenida</taxon>
        <taxon>Spirocuta</taxon>
        <taxon>Euglenophyceae</taxon>
        <taxon>Eutreptiales</taxon>
        <taxon>Eutreptiaceae</taxon>
        <taxon>Eutreptiella</taxon>
    </lineage>
</organism>
<proteinExistence type="predicted"/>
<dbReference type="Gene3D" id="4.10.1050.10">
    <property type="entry name" value="At2g23090-like"/>
    <property type="match status" value="1"/>
</dbReference>
<dbReference type="InterPro" id="IPR039438">
    <property type="entry name" value="At2g23090-like_Znf"/>
</dbReference>
<accession>A0A7S4CPR2</accession>
<gene>
    <name evidence="3" type="ORF">EGYM00163_LOCUS14047</name>
</gene>
<dbReference type="EMBL" id="HBJA01041045">
    <property type="protein sequence ID" value="CAE0802926.1"/>
    <property type="molecule type" value="Transcribed_RNA"/>
</dbReference>
<dbReference type="SUPFAM" id="SSF118359">
    <property type="entry name" value="Expressed protein At2g23090/F21P24.15"/>
    <property type="match status" value="1"/>
</dbReference>
<protein>
    <recommendedName>
        <fullName evidence="2">At2g23090-like zinc-binding domain-containing protein</fullName>
    </recommendedName>
</protein>
<dbReference type="InterPro" id="IPR026939">
    <property type="entry name" value="ZNF706/At2g23090_sf"/>
</dbReference>
<evidence type="ECO:0000256" key="1">
    <source>
        <dbReference type="SAM" id="MobiDB-lite"/>
    </source>
</evidence>
<dbReference type="Pfam" id="PF12907">
    <property type="entry name" value="zf-met2"/>
    <property type="match status" value="1"/>
</dbReference>
<sequence>MSMSKLQQKLYKKEKEAKEKARANAGKQLQTPEGKAKAAKDQQAYKCGICMQTFMCTTKPAQLQQHCENKHPKADIAKCFPELPGLLAG</sequence>
<reference evidence="3" key="1">
    <citation type="submission" date="2021-01" db="EMBL/GenBank/DDBJ databases">
        <authorList>
            <person name="Corre E."/>
            <person name="Pelletier E."/>
            <person name="Niang G."/>
            <person name="Scheremetjew M."/>
            <person name="Finn R."/>
            <person name="Kale V."/>
            <person name="Holt S."/>
            <person name="Cochrane G."/>
            <person name="Meng A."/>
            <person name="Brown T."/>
            <person name="Cohen L."/>
        </authorList>
    </citation>
    <scope>NUCLEOTIDE SEQUENCE</scope>
    <source>
        <strain evidence="3">CCMP1594</strain>
    </source>
</reference>
<evidence type="ECO:0000259" key="2">
    <source>
        <dbReference type="Pfam" id="PF12907"/>
    </source>
</evidence>